<organism evidence="3 4">
    <name type="scientific">Gadus morhua</name>
    <name type="common">Atlantic cod</name>
    <dbReference type="NCBI Taxonomy" id="8049"/>
    <lineage>
        <taxon>Eukaryota</taxon>
        <taxon>Metazoa</taxon>
        <taxon>Chordata</taxon>
        <taxon>Craniata</taxon>
        <taxon>Vertebrata</taxon>
        <taxon>Euteleostomi</taxon>
        <taxon>Actinopterygii</taxon>
        <taxon>Neopterygii</taxon>
        <taxon>Teleostei</taxon>
        <taxon>Neoteleostei</taxon>
        <taxon>Acanthomorphata</taxon>
        <taxon>Zeiogadaria</taxon>
        <taxon>Gadariae</taxon>
        <taxon>Gadiformes</taxon>
        <taxon>Gadoidei</taxon>
        <taxon>Gadidae</taxon>
        <taxon>Gadus</taxon>
    </lineage>
</organism>
<dbReference type="CDD" id="cd03590">
    <property type="entry name" value="CLECT_DC-SIGN_like"/>
    <property type="match status" value="2"/>
</dbReference>
<dbReference type="InterPro" id="IPR050111">
    <property type="entry name" value="C-type_lectin/snaclec_domain"/>
</dbReference>
<dbReference type="GO" id="GO:0030246">
    <property type="term" value="F:carbohydrate binding"/>
    <property type="evidence" value="ECO:0007669"/>
    <property type="project" value="UniProtKB-KW"/>
</dbReference>
<dbReference type="Ensembl" id="ENSGMOT00000037338.1">
    <property type="protein sequence ID" value="ENSGMOP00000068471.1"/>
    <property type="gene ID" value="ENSGMOG00000012450.2"/>
</dbReference>
<dbReference type="SMART" id="SM00034">
    <property type="entry name" value="CLECT"/>
    <property type="match status" value="2"/>
</dbReference>
<feature type="domain" description="C-type lectin" evidence="2">
    <location>
        <begin position="212"/>
        <end position="324"/>
    </location>
</feature>
<dbReference type="GeneTree" id="ENSGT01150000286973"/>
<dbReference type="SUPFAM" id="SSF56436">
    <property type="entry name" value="C-type lectin-like"/>
    <property type="match status" value="2"/>
</dbReference>
<keyword evidence="4" id="KW-1185">Reference proteome</keyword>
<dbReference type="Proteomes" id="UP000694546">
    <property type="component" value="Chromosome 3"/>
</dbReference>
<keyword evidence="1" id="KW-0430">Lectin</keyword>
<proteinExistence type="predicted"/>
<dbReference type="InterPro" id="IPR016186">
    <property type="entry name" value="C-type_lectin-like/link_sf"/>
</dbReference>
<evidence type="ECO:0000256" key="1">
    <source>
        <dbReference type="ARBA" id="ARBA00022734"/>
    </source>
</evidence>
<evidence type="ECO:0000313" key="3">
    <source>
        <dbReference type="Ensembl" id="ENSGMOP00000068471.1"/>
    </source>
</evidence>
<evidence type="ECO:0000313" key="4">
    <source>
        <dbReference type="Proteomes" id="UP000694546"/>
    </source>
</evidence>
<dbReference type="AlphaFoldDB" id="A0A8C5CXE2"/>
<name>A0A8C5CXE2_GADMO</name>
<dbReference type="InterPro" id="IPR016187">
    <property type="entry name" value="CTDL_fold"/>
</dbReference>
<dbReference type="InterPro" id="IPR033989">
    <property type="entry name" value="CD209-like_CTLD"/>
</dbReference>
<gene>
    <name evidence="3" type="primary">LOC115540410</name>
</gene>
<dbReference type="Gene3D" id="3.10.100.10">
    <property type="entry name" value="Mannose-Binding Protein A, subunit A"/>
    <property type="match status" value="2"/>
</dbReference>
<accession>A0A8C5CXE2</accession>
<dbReference type="InterPro" id="IPR001304">
    <property type="entry name" value="C-type_lectin-like"/>
</dbReference>
<dbReference type="PROSITE" id="PS50041">
    <property type="entry name" value="C_TYPE_LECTIN_2"/>
    <property type="match status" value="2"/>
</dbReference>
<sequence length="365" mass="42142">MDTAHELDSGVTMEYVNMPVFRTVVVKREFGGKLLKCVVVGFGLLCILQATLNISLRLYSQTPKTDEREKFRNLMGEYIQQGWLYFNNTFYFMSSTMKSWKDSRDDCLQRNADLVVINSREEQEFISRWLDAPWIGLRGTEGNWEWVDGTNITLSYWAVGEPNHLIAGEDCVAWHNNWIDVPCYDLNLWICETKTLELLTTFDPLPLGWRRFGNSFYLFSDTKKNWEDSRKDCKQRGADLVVINSDKEQEFTSSIGKHWIGLSDREKEGEWKWVDGSGLTFRNWGADEPNGVDGVEECAELRWRTPPNLWNDALCSTTNFWICEKVAGMEPQEGDLYPDDKNDGHSWGSLVPMTVFLSVVAMLII</sequence>
<protein>
    <submittedName>
        <fullName evidence="3">Macrophage mannose receptor 1-like</fullName>
    </submittedName>
</protein>
<reference evidence="3" key="1">
    <citation type="submission" date="2025-08" db="UniProtKB">
        <authorList>
            <consortium name="Ensembl"/>
        </authorList>
    </citation>
    <scope>IDENTIFICATION</scope>
</reference>
<dbReference type="Pfam" id="PF00059">
    <property type="entry name" value="Lectin_C"/>
    <property type="match status" value="2"/>
</dbReference>
<dbReference type="PANTHER" id="PTHR22803">
    <property type="entry name" value="MANNOSE, PHOSPHOLIPASE, LECTIN RECEPTOR RELATED"/>
    <property type="match status" value="1"/>
</dbReference>
<feature type="domain" description="C-type lectin" evidence="2">
    <location>
        <begin position="86"/>
        <end position="192"/>
    </location>
</feature>
<reference evidence="3" key="2">
    <citation type="submission" date="2025-09" db="UniProtKB">
        <authorList>
            <consortium name="Ensembl"/>
        </authorList>
    </citation>
    <scope>IDENTIFICATION</scope>
</reference>
<evidence type="ECO:0000259" key="2">
    <source>
        <dbReference type="PROSITE" id="PS50041"/>
    </source>
</evidence>